<dbReference type="EMBL" id="MVIH01000001">
    <property type="protein sequence ID" value="ORB56901.1"/>
    <property type="molecule type" value="Genomic_DNA"/>
</dbReference>
<dbReference type="RefSeq" id="WP_083116593.1">
    <property type="nucleotide sequence ID" value="NZ_JACKUO010000024.1"/>
</dbReference>
<evidence type="ECO:0000313" key="3">
    <source>
        <dbReference type="Proteomes" id="UP000192534"/>
    </source>
</evidence>
<reference evidence="2 3" key="1">
    <citation type="submission" date="2016-12" db="EMBL/GenBank/DDBJ databases">
        <title>The new phylogeny of genus Mycobacterium.</title>
        <authorList>
            <person name="Tortoli E."/>
            <person name="Trovato A."/>
            <person name="Cirillo D.M."/>
        </authorList>
    </citation>
    <scope>NUCLEOTIDE SEQUENCE [LARGE SCALE GENOMIC DNA]</scope>
    <source>
        <strain evidence="2 3">DSM 44223</strain>
    </source>
</reference>
<proteinExistence type="predicted"/>
<feature type="domain" description="DUF732" evidence="1">
    <location>
        <begin position="48"/>
        <end position="119"/>
    </location>
</feature>
<sequence>MAASCRRYSSPSIVTPRLLRRGRAVAALVWLLVALSGCSGGSSANDPEQIYLDALHKSQYGNFGKPDGELISQGHWACGQIRDGATPQSVAARLSDMNQISDSAASFQVNAATSNICPDRT</sequence>
<accession>A0A1X0J4J0</accession>
<comment type="caution">
    <text evidence="2">The sequence shown here is derived from an EMBL/GenBank/DDBJ whole genome shotgun (WGS) entry which is preliminary data.</text>
</comment>
<protein>
    <recommendedName>
        <fullName evidence="1">DUF732 domain-containing protein</fullName>
    </recommendedName>
</protein>
<evidence type="ECO:0000313" key="2">
    <source>
        <dbReference type="EMBL" id="ORB56901.1"/>
    </source>
</evidence>
<organism evidence="2 3">
    <name type="scientific">Mycolicibacterium rhodesiae</name>
    <name type="common">Mycobacterium rhodesiae</name>
    <dbReference type="NCBI Taxonomy" id="36814"/>
    <lineage>
        <taxon>Bacteria</taxon>
        <taxon>Bacillati</taxon>
        <taxon>Actinomycetota</taxon>
        <taxon>Actinomycetes</taxon>
        <taxon>Mycobacteriales</taxon>
        <taxon>Mycobacteriaceae</taxon>
        <taxon>Mycolicibacterium</taxon>
    </lineage>
</organism>
<dbReference type="Pfam" id="PF05305">
    <property type="entry name" value="DUF732"/>
    <property type="match status" value="1"/>
</dbReference>
<gene>
    <name evidence="2" type="ORF">BST42_00260</name>
</gene>
<keyword evidence="3" id="KW-1185">Reference proteome</keyword>
<dbReference type="AlphaFoldDB" id="A0A1X0J4J0"/>
<dbReference type="InterPro" id="IPR007969">
    <property type="entry name" value="DUF732"/>
</dbReference>
<name>A0A1X0J4J0_MYCRH</name>
<evidence type="ECO:0000259" key="1">
    <source>
        <dbReference type="Pfam" id="PF05305"/>
    </source>
</evidence>
<dbReference type="Proteomes" id="UP000192534">
    <property type="component" value="Unassembled WGS sequence"/>
</dbReference>